<accession>A0A0E2LSC0</accession>
<sequence length="50" mass="5949">MAGFVFLPLPPHTHAIRPKHGLHKKILLHCCVDMKRIFLSDFLLFNYIYR</sequence>
<organism evidence="1 2">
    <name type="scientific">Porphyromonas gingivalis F0570</name>
    <dbReference type="NCBI Taxonomy" id="1227271"/>
    <lineage>
        <taxon>Bacteria</taxon>
        <taxon>Pseudomonadati</taxon>
        <taxon>Bacteroidota</taxon>
        <taxon>Bacteroidia</taxon>
        <taxon>Bacteroidales</taxon>
        <taxon>Porphyromonadaceae</taxon>
        <taxon>Porphyromonas</taxon>
    </lineage>
</organism>
<protein>
    <submittedName>
        <fullName evidence="1">Uncharacterized protein</fullName>
    </submittedName>
</protein>
<evidence type="ECO:0000313" key="1">
    <source>
        <dbReference type="EMBL" id="ERJ68341.1"/>
    </source>
</evidence>
<gene>
    <name evidence="1" type="ORF">HMPREF1555_00461</name>
</gene>
<dbReference type="HOGENOM" id="CLU_3121096_0_0_10"/>
<name>A0A0E2LSC0_PORGN</name>
<dbReference type="AlphaFoldDB" id="A0A0E2LSC0"/>
<comment type="caution">
    <text evidence="1">The sequence shown here is derived from an EMBL/GenBank/DDBJ whole genome shotgun (WGS) entry which is preliminary data.</text>
</comment>
<proteinExistence type="predicted"/>
<evidence type="ECO:0000313" key="2">
    <source>
        <dbReference type="Proteomes" id="UP000016630"/>
    </source>
</evidence>
<reference evidence="1 2" key="1">
    <citation type="submission" date="2013-06" db="EMBL/GenBank/DDBJ databases">
        <authorList>
            <person name="Weinstock G."/>
            <person name="Sodergren E."/>
            <person name="Lobos E.A."/>
            <person name="Fulton L."/>
            <person name="Fulton R."/>
            <person name="Courtney L."/>
            <person name="Fronick C."/>
            <person name="O'Laughlin M."/>
            <person name="Godfrey J."/>
            <person name="Wilson R.M."/>
            <person name="Miner T."/>
            <person name="Farmer C."/>
            <person name="Delehaunty K."/>
            <person name="Cordes M."/>
            <person name="Minx P."/>
            <person name="Tomlinson C."/>
            <person name="Chen J."/>
            <person name="Wollam A."/>
            <person name="Pepin K.H."/>
            <person name="Bhonagiri V."/>
            <person name="Zhang X."/>
            <person name="Warren W."/>
            <person name="Mitreva M."/>
            <person name="Mardis E.R."/>
            <person name="Wilson R.K."/>
        </authorList>
    </citation>
    <scope>NUCLEOTIDE SEQUENCE [LARGE SCALE GENOMIC DNA]</scope>
    <source>
        <strain evidence="1 2">F0570</strain>
    </source>
</reference>
<dbReference type="EMBL" id="AWUW01000026">
    <property type="protein sequence ID" value="ERJ68341.1"/>
    <property type="molecule type" value="Genomic_DNA"/>
</dbReference>
<dbReference type="Proteomes" id="UP000016630">
    <property type="component" value="Unassembled WGS sequence"/>
</dbReference>